<keyword evidence="3" id="KW-1185">Reference proteome</keyword>
<feature type="domain" description="Arabidopsis retrotransposon Orf1 C-terminal" evidence="1">
    <location>
        <begin position="1"/>
        <end position="271"/>
    </location>
</feature>
<organism evidence="2 3">
    <name type="scientific">Arabidopsis arenosa</name>
    <name type="common">Sand rock-cress</name>
    <name type="synonym">Cardaminopsis arenosa</name>
    <dbReference type="NCBI Taxonomy" id="38785"/>
    <lineage>
        <taxon>Eukaryota</taxon>
        <taxon>Viridiplantae</taxon>
        <taxon>Streptophyta</taxon>
        <taxon>Embryophyta</taxon>
        <taxon>Tracheophyta</taxon>
        <taxon>Spermatophyta</taxon>
        <taxon>Magnoliopsida</taxon>
        <taxon>eudicotyledons</taxon>
        <taxon>Gunneridae</taxon>
        <taxon>Pentapetalae</taxon>
        <taxon>rosids</taxon>
        <taxon>malvids</taxon>
        <taxon>Brassicales</taxon>
        <taxon>Brassicaceae</taxon>
        <taxon>Camelineae</taxon>
        <taxon>Arabidopsis</taxon>
    </lineage>
</organism>
<evidence type="ECO:0000313" key="3">
    <source>
        <dbReference type="Proteomes" id="UP000682877"/>
    </source>
</evidence>
<dbReference type="AlphaFoldDB" id="A0A8S2AL59"/>
<dbReference type="EMBL" id="LR999456">
    <property type="protein sequence ID" value="CAE6128132.1"/>
    <property type="molecule type" value="Genomic_DNA"/>
</dbReference>
<protein>
    <recommendedName>
        <fullName evidence="1">Arabidopsis retrotransposon Orf1 C-terminal domain-containing protein</fullName>
    </recommendedName>
</protein>
<dbReference type="Proteomes" id="UP000682877">
    <property type="component" value="Chromosome 6"/>
</dbReference>
<sequence>MGIEDMVWGMLGAIGLGMICTKQYDMFPKLVRQFLATVRVGYDNERVKNAREGFISFFIRGVRYSLLLRELCEIYGFDGDAPHVALPERFDGIQDFWSYFGNGIYDSKHSAQTNIRHPALTYVSRLLCNTLLCKMEPGKMRHSKVMLLNYAVGDSCVAGSEADECDRNVNFGAVFAHQLVKIKYRPFNGTGTKTESVGSLLTPIFQHLGISTDGVEISTLRSTMDEAYLKHAQWLKGNLLWSFSDDRGSHLIQLPQPELTIITREFVVDFALSKLDFSDICIGVGRHCLYNHKISITLLNFNELIFTLHQNGMVSSHEGDLNPSKRGYL</sequence>
<reference evidence="2" key="1">
    <citation type="submission" date="2021-01" db="EMBL/GenBank/DDBJ databases">
        <authorList>
            <person name="Bezrukov I."/>
        </authorList>
    </citation>
    <scope>NUCLEOTIDE SEQUENCE</scope>
</reference>
<proteinExistence type="predicted"/>
<evidence type="ECO:0000313" key="2">
    <source>
        <dbReference type="EMBL" id="CAE6128132.1"/>
    </source>
</evidence>
<evidence type="ECO:0000259" key="1">
    <source>
        <dbReference type="Pfam" id="PF03078"/>
    </source>
</evidence>
<gene>
    <name evidence="2" type="ORF">AARE701A_LOCUS16472</name>
</gene>
<dbReference type="InterPro" id="IPR004312">
    <property type="entry name" value="ATHILA_Orf1_C"/>
</dbReference>
<name>A0A8S2AL59_ARAAE</name>
<accession>A0A8S2AL59</accession>
<dbReference type="Pfam" id="PF03078">
    <property type="entry name" value="ATHILA"/>
    <property type="match status" value="1"/>
</dbReference>